<feature type="transmembrane region" description="Helical" evidence="1">
    <location>
        <begin position="132"/>
        <end position="155"/>
    </location>
</feature>
<dbReference type="RefSeq" id="WP_179482383.1">
    <property type="nucleotide sequence ID" value="NZ_JACCFW010000001.1"/>
</dbReference>
<evidence type="ECO:0000256" key="1">
    <source>
        <dbReference type="SAM" id="Phobius"/>
    </source>
</evidence>
<feature type="transmembrane region" description="Helical" evidence="1">
    <location>
        <begin position="167"/>
        <end position="191"/>
    </location>
</feature>
<dbReference type="EMBL" id="JACCFW010000001">
    <property type="protein sequence ID" value="NYJ75588.1"/>
    <property type="molecule type" value="Genomic_DNA"/>
</dbReference>
<keyword evidence="1" id="KW-1133">Transmembrane helix</keyword>
<dbReference type="InterPro" id="IPR049713">
    <property type="entry name" value="Pr6Pr-like"/>
</dbReference>
<evidence type="ECO:0000313" key="3">
    <source>
        <dbReference type="Proteomes" id="UP000571817"/>
    </source>
</evidence>
<feature type="transmembrane region" description="Helical" evidence="1">
    <location>
        <begin position="104"/>
        <end position="120"/>
    </location>
</feature>
<gene>
    <name evidence="2" type="ORF">HNR15_002551</name>
</gene>
<evidence type="ECO:0008006" key="4">
    <source>
        <dbReference type="Google" id="ProtNLM"/>
    </source>
</evidence>
<keyword evidence="1" id="KW-0812">Transmembrane</keyword>
<proteinExistence type="predicted"/>
<name>A0A853DFK5_9MICO</name>
<dbReference type="Proteomes" id="UP000571817">
    <property type="component" value="Unassembled WGS sequence"/>
</dbReference>
<dbReference type="AlphaFoldDB" id="A0A853DFK5"/>
<accession>A0A853DFK5</accession>
<dbReference type="NCBIfam" id="NF038065">
    <property type="entry name" value="Pr6Pr"/>
    <property type="match status" value="1"/>
</dbReference>
<sequence length="205" mass="22223">MTVRVLFAFLGFSALVTEVATLVAQHRFGAGHFFSYFTVEANLLTVISLMLSAFAAAGRWSSRGLELYRGAVAFFMTTVILIFIVLLSGYPASELTAVPWDNTVLHYIMPIVVILDWLLLTGRRAMAVRAALGWLLGPLAYLVYSLVRGGIVGWYPYPFMDPGRHGYLGVAVTSVIIAVVLSLLAVALAVAPRWTALRGAPSTGQ</sequence>
<keyword evidence="3" id="KW-1185">Reference proteome</keyword>
<reference evidence="2 3" key="1">
    <citation type="submission" date="2020-07" db="EMBL/GenBank/DDBJ databases">
        <title>Sequencing the genomes of 1000 actinobacteria strains.</title>
        <authorList>
            <person name="Klenk H.-P."/>
        </authorList>
    </citation>
    <scope>NUCLEOTIDE SEQUENCE [LARGE SCALE GENOMIC DNA]</scope>
    <source>
        <strain evidence="2 3">DSM 29531</strain>
    </source>
</reference>
<keyword evidence="1" id="KW-0472">Membrane</keyword>
<evidence type="ECO:0000313" key="2">
    <source>
        <dbReference type="EMBL" id="NYJ75588.1"/>
    </source>
</evidence>
<feature type="transmembrane region" description="Helical" evidence="1">
    <location>
        <begin position="70"/>
        <end position="92"/>
    </location>
</feature>
<organism evidence="2 3">
    <name type="scientific">Allobranchiibius huperziae</name>
    <dbReference type="NCBI Taxonomy" id="1874116"/>
    <lineage>
        <taxon>Bacteria</taxon>
        <taxon>Bacillati</taxon>
        <taxon>Actinomycetota</taxon>
        <taxon>Actinomycetes</taxon>
        <taxon>Micrococcales</taxon>
        <taxon>Dermacoccaceae</taxon>
        <taxon>Allobranchiibius</taxon>
    </lineage>
</organism>
<protein>
    <recommendedName>
        <fullName evidence="4">Integral membrane protein</fullName>
    </recommendedName>
</protein>
<feature type="transmembrane region" description="Helical" evidence="1">
    <location>
        <begin position="34"/>
        <end position="58"/>
    </location>
</feature>
<comment type="caution">
    <text evidence="2">The sequence shown here is derived from an EMBL/GenBank/DDBJ whole genome shotgun (WGS) entry which is preliminary data.</text>
</comment>